<comment type="similarity">
    <text evidence="1">Belongs to the ice-binding protein family.</text>
</comment>
<keyword evidence="4" id="KW-1133">Transmembrane helix</keyword>
<reference evidence="5 6" key="1">
    <citation type="submission" date="2016-10" db="EMBL/GenBank/DDBJ databases">
        <authorList>
            <person name="de Groot N.N."/>
        </authorList>
    </citation>
    <scope>NUCLEOTIDE SEQUENCE [LARGE SCALE GENOMIC DNA]</scope>
    <source>
        <strain evidence="5 6">DSM 9179</strain>
    </source>
</reference>
<gene>
    <name evidence="5" type="ORF">SAMN05421659_102257</name>
</gene>
<keyword evidence="4" id="KW-0472">Membrane</keyword>
<evidence type="ECO:0000256" key="3">
    <source>
        <dbReference type="SAM" id="MobiDB-lite"/>
    </source>
</evidence>
<feature type="region of interest" description="Disordered" evidence="3">
    <location>
        <begin position="281"/>
        <end position="303"/>
    </location>
</feature>
<dbReference type="RefSeq" id="WP_092450679.1">
    <property type="nucleotide sequence ID" value="NZ_FOJI01000002.1"/>
</dbReference>
<dbReference type="STRING" id="99656.SAMN05421659_102257"/>
<proteinExistence type="inferred from homology"/>
<organism evidence="5 6">
    <name type="scientific">[Clostridium] fimetarium</name>
    <dbReference type="NCBI Taxonomy" id="99656"/>
    <lineage>
        <taxon>Bacteria</taxon>
        <taxon>Bacillati</taxon>
        <taxon>Bacillota</taxon>
        <taxon>Clostridia</taxon>
        <taxon>Lachnospirales</taxon>
        <taxon>Lachnospiraceae</taxon>
    </lineage>
</organism>
<evidence type="ECO:0000313" key="5">
    <source>
        <dbReference type="EMBL" id="SEV93919.1"/>
    </source>
</evidence>
<dbReference type="OrthoDB" id="2082707at2"/>
<evidence type="ECO:0000256" key="2">
    <source>
        <dbReference type="ARBA" id="ARBA00022729"/>
    </source>
</evidence>
<keyword evidence="4" id="KW-0812">Transmembrane</keyword>
<dbReference type="InterPro" id="IPR021884">
    <property type="entry name" value="Ice-bd_prot"/>
</dbReference>
<evidence type="ECO:0000256" key="1">
    <source>
        <dbReference type="ARBA" id="ARBA00005445"/>
    </source>
</evidence>
<feature type="compositionally biased region" description="Low complexity" evidence="3">
    <location>
        <begin position="316"/>
        <end position="329"/>
    </location>
</feature>
<evidence type="ECO:0008006" key="7">
    <source>
        <dbReference type="Google" id="ProtNLM"/>
    </source>
</evidence>
<keyword evidence="2" id="KW-0732">Signal</keyword>
<protein>
    <recommendedName>
        <fullName evidence="7">DUF3494 domain-containing protein</fullName>
    </recommendedName>
</protein>
<dbReference type="Proteomes" id="UP000199701">
    <property type="component" value="Unassembled WGS sequence"/>
</dbReference>
<evidence type="ECO:0000313" key="6">
    <source>
        <dbReference type="Proteomes" id="UP000199701"/>
    </source>
</evidence>
<feature type="transmembrane region" description="Helical" evidence="4">
    <location>
        <begin position="353"/>
        <end position="373"/>
    </location>
</feature>
<keyword evidence="6" id="KW-1185">Reference proteome</keyword>
<dbReference type="EMBL" id="FOJI01000002">
    <property type="protein sequence ID" value="SEV93919.1"/>
    <property type="molecule type" value="Genomic_DNA"/>
</dbReference>
<name>A0A1I0MZK1_9FIRM</name>
<dbReference type="Pfam" id="PF11999">
    <property type="entry name" value="Ice_binding"/>
    <property type="match status" value="1"/>
</dbReference>
<evidence type="ECO:0000256" key="4">
    <source>
        <dbReference type="SAM" id="Phobius"/>
    </source>
</evidence>
<feature type="region of interest" description="Disordered" evidence="3">
    <location>
        <begin position="316"/>
        <end position="343"/>
    </location>
</feature>
<sequence>MKIPKKKSMALLLILSMLVLLVVKIPLSSNAAEVKVNLRSTASFAILAGETITNTGSSVINGDAGGDVGVYPGSAFTGDTKVTIAGAVHLSDAIAEQAKQDLVLAYDDAAGRIPTTTFTETDNQLGGKTLTTGVYAFGHATTANLTASSPLILDAQGDPEAVFIFQASSDLVTASGSQIVLVNGAKFCRIFWQVTSSATLGTGSHFVGHIFALTSIQAQTGATIQGQLLARNGSVTLDNNTITNGLCTTVGENETASVTAGTTAATTAGTTAATTAGTTAATTAATTAPTTAATTAATTAPTTAATTAVTTPAITATTTASTSTETTAETETEVVKEGTSPQTGDYSADYSDMGMTAAASGIFLAINGVILYLRRKNS</sequence>
<accession>A0A1I0MZK1</accession>
<dbReference type="AlphaFoldDB" id="A0A1I0MZK1"/>